<dbReference type="AlphaFoldDB" id="A0A0G3XE33"/>
<evidence type="ECO:0000256" key="3">
    <source>
        <dbReference type="ARBA" id="ARBA00022475"/>
    </source>
</evidence>
<keyword evidence="8" id="KW-1185">Reference proteome</keyword>
<dbReference type="InterPro" id="IPR020846">
    <property type="entry name" value="MFS_dom"/>
</dbReference>
<evidence type="ECO:0000313" key="8">
    <source>
        <dbReference type="Proteomes" id="UP000035287"/>
    </source>
</evidence>
<sequence length="411" mass="44603">MADPASPRSEQPDAVTTAPEPDIAAWRRYLIIAFLLTGAVKTTMVFTTVVPVLPMISDYFSGSGDDVLNAQILVTIGPVGIAFSGIIAGWIVRESRLRSTLFVSLGLCCLTGLAQLIIDDFYLLLANRFFLGLTAGASDVVITSILAAQFTGKMRSRLIGLRQAVGSSGTVGTMLLAGWLADMYGWRAPSWMFLFPLSTLFIALIAFDKPIKIAHHPQSAERFSLFQLWPIFLFVMLMTAAHTMPSFQVPFLLRENGIESAVLISRVPALSAFVSVLSAMAFGWIYAKLGRGTLVLSASAMGIGFIGIALSNTYEMILFWTLIEGVGAGLTSPFFLARLLDRVNARQRNTAVGFKMTCMFMGHFINPLIVAPLRHAFGIHGAFVVVGGVMVVASALFLVRVVLTRHKETIL</sequence>
<keyword evidence="6" id="KW-0472">Membrane</keyword>
<proteinExistence type="predicted"/>
<evidence type="ECO:0000256" key="6">
    <source>
        <dbReference type="ARBA" id="ARBA00023136"/>
    </source>
</evidence>
<keyword evidence="5" id="KW-1133">Transmembrane helix</keyword>
<comment type="subcellular location">
    <subcellularLocation>
        <location evidence="1">Cell membrane</location>
        <topology evidence="1">Multi-pass membrane protein</topology>
    </subcellularLocation>
</comment>
<dbReference type="OrthoDB" id="9812221at2"/>
<dbReference type="InterPro" id="IPR050171">
    <property type="entry name" value="MFS_Transporters"/>
</dbReference>
<keyword evidence="2" id="KW-0813">Transport</keyword>
<keyword evidence="4" id="KW-0812">Transmembrane</keyword>
<evidence type="ECO:0000256" key="2">
    <source>
        <dbReference type="ARBA" id="ARBA00022448"/>
    </source>
</evidence>
<dbReference type="Gene3D" id="1.20.1250.20">
    <property type="entry name" value="MFS general substrate transporter like domains"/>
    <property type="match status" value="1"/>
</dbReference>
<dbReference type="PANTHER" id="PTHR23517">
    <property type="entry name" value="RESISTANCE PROTEIN MDTM, PUTATIVE-RELATED-RELATED"/>
    <property type="match status" value="1"/>
</dbReference>
<dbReference type="PROSITE" id="PS50850">
    <property type="entry name" value="MFS"/>
    <property type="match status" value="1"/>
</dbReference>
<accession>A0A0G3XE33</accession>
<dbReference type="Pfam" id="PF07690">
    <property type="entry name" value="MFS_1"/>
    <property type="match status" value="1"/>
</dbReference>
<dbReference type="Proteomes" id="UP000035287">
    <property type="component" value="Chromosome"/>
</dbReference>
<dbReference type="PATRIC" id="fig|1348774.3.peg.1016"/>
<dbReference type="EMBL" id="CP011770">
    <property type="protein sequence ID" value="AKM09457.1"/>
    <property type="molecule type" value="Genomic_DNA"/>
</dbReference>
<keyword evidence="3" id="KW-1003">Cell membrane</keyword>
<evidence type="ECO:0000313" key="7">
    <source>
        <dbReference type="EMBL" id="AKM09457.1"/>
    </source>
</evidence>
<dbReference type="KEGG" id="cna:AB433_04845"/>
<dbReference type="InterPro" id="IPR036259">
    <property type="entry name" value="MFS_trans_sf"/>
</dbReference>
<dbReference type="GO" id="GO:0005886">
    <property type="term" value="C:plasma membrane"/>
    <property type="evidence" value="ECO:0007669"/>
    <property type="project" value="UniProtKB-SubCell"/>
</dbReference>
<organism evidence="7 8">
    <name type="scientific">Croceicoccus naphthovorans</name>
    <dbReference type="NCBI Taxonomy" id="1348774"/>
    <lineage>
        <taxon>Bacteria</taxon>
        <taxon>Pseudomonadati</taxon>
        <taxon>Pseudomonadota</taxon>
        <taxon>Alphaproteobacteria</taxon>
        <taxon>Sphingomonadales</taxon>
        <taxon>Erythrobacteraceae</taxon>
        <taxon>Croceicoccus</taxon>
    </lineage>
</organism>
<protein>
    <submittedName>
        <fullName evidence="7">Uncharacterized protein</fullName>
    </submittedName>
</protein>
<reference evidence="7 8" key="1">
    <citation type="submission" date="2015-06" db="EMBL/GenBank/DDBJ databases">
        <authorList>
            <person name="Zeng Y."/>
            <person name="Huang Y."/>
        </authorList>
    </citation>
    <scope>NUCLEOTIDE SEQUENCE [LARGE SCALE GENOMIC DNA]</scope>
    <source>
        <strain evidence="7 8">PQ-2</strain>
    </source>
</reference>
<dbReference type="GO" id="GO:0022857">
    <property type="term" value="F:transmembrane transporter activity"/>
    <property type="evidence" value="ECO:0007669"/>
    <property type="project" value="InterPro"/>
</dbReference>
<dbReference type="InterPro" id="IPR011701">
    <property type="entry name" value="MFS"/>
</dbReference>
<gene>
    <name evidence="7" type="ORF">AB433_04845</name>
</gene>
<dbReference type="SUPFAM" id="SSF103473">
    <property type="entry name" value="MFS general substrate transporter"/>
    <property type="match status" value="1"/>
</dbReference>
<evidence type="ECO:0000256" key="4">
    <source>
        <dbReference type="ARBA" id="ARBA00022692"/>
    </source>
</evidence>
<dbReference type="RefSeq" id="WP_047820145.1">
    <property type="nucleotide sequence ID" value="NZ_CP011770.1"/>
</dbReference>
<evidence type="ECO:0000256" key="1">
    <source>
        <dbReference type="ARBA" id="ARBA00004651"/>
    </source>
</evidence>
<evidence type="ECO:0000256" key="5">
    <source>
        <dbReference type="ARBA" id="ARBA00022989"/>
    </source>
</evidence>
<name>A0A0G3XE33_9SPHN</name>
<dbReference type="PANTHER" id="PTHR23517:SF3">
    <property type="entry name" value="INTEGRAL MEMBRANE TRANSPORT PROTEIN"/>
    <property type="match status" value="1"/>
</dbReference>